<dbReference type="Proteomes" id="UP001515500">
    <property type="component" value="Chromosome 7"/>
</dbReference>
<feature type="compositionally biased region" description="Basic and acidic residues" evidence="1">
    <location>
        <begin position="47"/>
        <end position="64"/>
    </location>
</feature>
<dbReference type="AlphaFoldDB" id="A0AB40BTX4"/>
<name>A0AB40BTX4_DIOCR</name>
<evidence type="ECO:0000256" key="1">
    <source>
        <dbReference type="SAM" id="MobiDB-lite"/>
    </source>
</evidence>
<evidence type="ECO:0000313" key="3">
    <source>
        <dbReference type="RefSeq" id="XP_039129708.1"/>
    </source>
</evidence>
<dbReference type="PANTHER" id="PTHR36759:SF1">
    <property type="entry name" value="DYNEIN BETA CHAIN, CILIARY PROTEIN"/>
    <property type="match status" value="1"/>
</dbReference>
<gene>
    <name evidence="3" type="primary">LOC120265803</name>
</gene>
<dbReference type="RefSeq" id="XP_039129708.1">
    <property type="nucleotide sequence ID" value="XM_039273774.1"/>
</dbReference>
<protein>
    <submittedName>
        <fullName evidence="3">Uncharacterized protein LOC120265803 isoform X1</fullName>
    </submittedName>
</protein>
<organism evidence="2 3">
    <name type="scientific">Dioscorea cayennensis subsp. rotundata</name>
    <name type="common">White Guinea yam</name>
    <name type="synonym">Dioscorea rotundata</name>
    <dbReference type="NCBI Taxonomy" id="55577"/>
    <lineage>
        <taxon>Eukaryota</taxon>
        <taxon>Viridiplantae</taxon>
        <taxon>Streptophyta</taxon>
        <taxon>Embryophyta</taxon>
        <taxon>Tracheophyta</taxon>
        <taxon>Spermatophyta</taxon>
        <taxon>Magnoliopsida</taxon>
        <taxon>Liliopsida</taxon>
        <taxon>Dioscoreales</taxon>
        <taxon>Dioscoreaceae</taxon>
        <taxon>Dioscorea</taxon>
    </lineage>
</organism>
<proteinExistence type="predicted"/>
<evidence type="ECO:0000313" key="2">
    <source>
        <dbReference type="Proteomes" id="UP001515500"/>
    </source>
</evidence>
<accession>A0AB40BTX4</accession>
<dbReference type="PANTHER" id="PTHR36759">
    <property type="entry name" value="DYNEIN BETA CHAIN, CILIARY PROTEIN"/>
    <property type="match status" value="1"/>
</dbReference>
<feature type="region of interest" description="Disordered" evidence="1">
    <location>
        <begin position="1"/>
        <end position="64"/>
    </location>
</feature>
<keyword evidence="2" id="KW-1185">Reference proteome</keyword>
<dbReference type="GeneID" id="120265803"/>
<sequence>MGQALRRVTGKVGSSRTPPSLVKGVEPVAPVRRQEPTPPVAGGSDAGELREGISRPGDDVVLEERDPDYDAMLCKMVGRITTKPGGKPEMGEAFIVEKYNRPMPKLRTSKAEADGQKPIPPGTLTAVQVQEIILLYQGKSSEHQGKMQVDEIAKKFSIDAIQVQRIVQFISLLPEDLNSKNNKT</sequence>
<reference evidence="3" key="1">
    <citation type="submission" date="2025-08" db="UniProtKB">
        <authorList>
            <consortium name="RefSeq"/>
        </authorList>
    </citation>
    <scope>IDENTIFICATION</scope>
</reference>